<feature type="transmembrane region" description="Helical" evidence="1">
    <location>
        <begin position="485"/>
        <end position="505"/>
    </location>
</feature>
<keyword evidence="1" id="KW-0472">Membrane</keyword>
<dbReference type="AlphaFoldDB" id="K9P489"/>
<feature type="transmembrane region" description="Helical" evidence="1">
    <location>
        <begin position="38"/>
        <end position="60"/>
    </location>
</feature>
<feature type="transmembrane region" description="Helical" evidence="1">
    <location>
        <begin position="107"/>
        <end position="127"/>
    </location>
</feature>
<gene>
    <name evidence="2" type="ordered locus">Cyagr_0347</name>
</gene>
<evidence type="ECO:0000313" key="2">
    <source>
        <dbReference type="EMBL" id="AFY27541.1"/>
    </source>
</evidence>
<feature type="transmembrane region" description="Helical" evidence="1">
    <location>
        <begin position="199"/>
        <end position="216"/>
    </location>
</feature>
<evidence type="ECO:0008006" key="4">
    <source>
        <dbReference type="Google" id="ProtNLM"/>
    </source>
</evidence>
<dbReference type="Proteomes" id="UP000010388">
    <property type="component" value="Chromosome"/>
</dbReference>
<proteinExistence type="predicted"/>
<feature type="transmembrane region" description="Helical" evidence="1">
    <location>
        <begin position="452"/>
        <end position="478"/>
    </location>
</feature>
<sequence>MGCCSRIGCRRGCPVVELSGAVPQPGPRWWVRGDLDGFLGLGLDNLIQILLIVALCRGVLGYPDGLIFGTILPAMGISLVVGNVAYALQAHRLGRREGRDDRTALPYGINTVSLFAYVFLVMLPVKLAATGQGLDPQAASLLSWRAGLLACLGSGLIEAGGAFLVAPLRRWLPRAALLSTLAGIALGYIGLGFLLRTYAVPVVGLAVLAVILLAYFGQARLPLPGGVLAVLVGIVLAAATGLLRLDGPTWQANIAQVGLHLPVPRLGALWEGRDALIPWLGVTVPMGLFNLLGSLQNLESAEAAGDAYPVKSSLLINGIGTVAAAVLGSCFPTTIYIGHPGWKGMGARIGYSWLNGLVMGLGCLLGLFGVVGQLVPIEAGMAIVLYIALVMAAQAFQATPPAHAPAVALGLLPGLAGWGSLMLKAGLRAGGSGTPANPFGPQLLLPLQQADVWAAGAFALEQGQILAAMLLAAMLVYVIEQRFRAAALCALVAAAASWLGLIHAWSFTLADTVLDPGWGSGTPWALGYLAMAVVFLLGRRPR</sequence>
<organism evidence="2 3">
    <name type="scientific">Cyanobium gracile (strain ATCC 27147 / PCC 6307)</name>
    <dbReference type="NCBI Taxonomy" id="292564"/>
    <lineage>
        <taxon>Bacteria</taxon>
        <taxon>Bacillati</taxon>
        <taxon>Cyanobacteriota</taxon>
        <taxon>Cyanophyceae</taxon>
        <taxon>Synechococcales</taxon>
        <taxon>Prochlorococcaceae</taxon>
        <taxon>Cyanobium</taxon>
    </lineage>
</organism>
<dbReference type="PATRIC" id="fig|292564.3.peg.308"/>
<feature type="transmembrane region" description="Helical" evidence="1">
    <location>
        <begin position="223"/>
        <end position="243"/>
    </location>
</feature>
<feature type="transmembrane region" description="Helical" evidence="1">
    <location>
        <begin position="379"/>
        <end position="396"/>
    </location>
</feature>
<feature type="transmembrane region" description="Helical" evidence="1">
    <location>
        <begin position="349"/>
        <end position="372"/>
    </location>
</feature>
<name>K9P489_CYAGP</name>
<dbReference type="eggNOG" id="COG2252">
    <property type="taxonomic scope" value="Bacteria"/>
</dbReference>
<feature type="transmembrane region" description="Helical" evidence="1">
    <location>
        <begin position="147"/>
        <end position="168"/>
    </location>
</feature>
<dbReference type="EMBL" id="CP003495">
    <property type="protein sequence ID" value="AFY27541.1"/>
    <property type="molecule type" value="Genomic_DNA"/>
</dbReference>
<dbReference type="STRING" id="292564.Cyagr_0347"/>
<evidence type="ECO:0000256" key="1">
    <source>
        <dbReference type="SAM" id="Phobius"/>
    </source>
</evidence>
<feature type="transmembrane region" description="Helical" evidence="1">
    <location>
        <begin position="314"/>
        <end position="337"/>
    </location>
</feature>
<accession>K9P489</accession>
<dbReference type="KEGG" id="cgc:Cyagr_0347"/>
<dbReference type="HOGENOM" id="CLU_020957_1_0_3"/>
<dbReference type="PANTHER" id="PTHR31610:SF0">
    <property type="entry name" value="SLC26A_SULP TRANSPORTER DOMAIN-CONTAINING PROTEIN"/>
    <property type="match status" value="1"/>
</dbReference>
<evidence type="ECO:0000313" key="3">
    <source>
        <dbReference type="Proteomes" id="UP000010388"/>
    </source>
</evidence>
<keyword evidence="1" id="KW-1133">Transmembrane helix</keyword>
<feature type="transmembrane region" description="Helical" evidence="1">
    <location>
        <begin position="175"/>
        <end position="193"/>
    </location>
</feature>
<feature type="transmembrane region" description="Helical" evidence="1">
    <location>
        <begin position="517"/>
        <end position="538"/>
    </location>
</feature>
<dbReference type="RefSeq" id="WP_015107997.1">
    <property type="nucleotide sequence ID" value="NC_019675.1"/>
</dbReference>
<dbReference type="PANTHER" id="PTHR31610">
    <property type="entry name" value="SLR0360 PROTEIN"/>
    <property type="match status" value="1"/>
</dbReference>
<keyword evidence="1" id="KW-0812">Transmembrane</keyword>
<protein>
    <recommendedName>
        <fullName evidence="4">Permease</fullName>
    </recommendedName>
</protein>
<feature type="transmembrane region" description="Helical" evidence="1">
    <location>
        <begin position="66"/>
        <end position="86"/>
    </location>
</feature>
<feature type="transmembrane region" description="Helical" evidence="1">
    <location>
        <begin position="276"/>
        <end position="293"/>
    </location>
</feature>
<reference evidence="3" key="1">
    <citation type="journal article" date="2013" name="Proc. Natl. Acad. Sci. U.S.A.">
        <title>Improving the coverage of the cyanobacterial phylum using diversity-driven genome sequencing.</title>
        <authorList>
            <person name="Shih P.M."/>
            <person name="Wu D."/>
            <person name="Latifi A."/>
            <person name="Axen S.D."/>
            <person name="Fewer D.P."/>
            <person name="Talla E."/>
            <person name="Calteau A."/>
            <person name="Cai F."/>
            <person name="Tandeau de Marsac N."/>
            <person name="Rippka R."/>
            <person name="Herdman M."/>
            <person name="Sivonen K."/>
            <person name="Coursin T."/>
            <person name="Laurent T."/>
            <person name="Goodwin L."/>
            <person name="Nolan M."/>
            <person name="Davenport K.W."/>
            <person name="Han C.S."/>
            <person name="Rubin E.M."/>
            <person name="Eisen J.A."/>
            <person name="Woyke T."/>
            <person name="Gugger M."/>
            <person name="Kerfeld C.A."/>
        </authorList>
    </citation>
    <scope>NUCLEOTIDE SEQUENCE [LARGE SCALE GENOMIC DNA]</scope>
    <source>
        <strain evidence="3">ATCC 27147 / PCC 6307</strain>
    </source>
</reference>